<comment type="caution">
    <text evidence="1">The sequence shown here is derived from an EMBL/GenBank/DDBJ whole genome shotgun (WGS) entry which is preliminary data.</text>
</comment>
<keyword evidence="2" id="KW-1185">Reference proteome</keyword>
<accession>A0ABP5B9X2</accession>
<dbReference type="RefSeq" id="WP_248152100.1">
    <property type="nucleotide sequence ID" value="NZ_JAKNUT010000007.1"/>
</dbReference>
<evidence type="ECO:0000313" key="2">
    <source>
        <dbReference type="Proteomes" id="UP001501343"/>
    </source>
</evidence>
<proteinExistence type="predicted"/>
<organism evidence="1 2">
    <name type="scientific">Microbacterium aoyamense</name>
    <dbReference type="NCBI Taxonomy" id="344166"/>
    <lineage>
        <taxon>Bacteria</taxon>
        <taxon>Bacillati</taxon>
        <taxon>Actinomycetota</taxon>
        <taxon>Actinomycetes</taxon>
        <taxon>Micrococcales</taxon>
        <taxon>Microbacteriaceae</taxon>
        <taxon>Microbacterium</taxon>
    </lineage>
</organism>
<protein>
    <submittedName>
        <fullName evidence="1">Uncharacterized protein</fullName>
    </submittedName>
</protein>
<sequence length="107" mass="11679">MSLELSPEDEAALARRIDCPVTWCSGRWLDHGGDGEPPERWLHADDDGIDLPHGAILYQSQEGAGPGSVMLVNDKMELATAASMTDLIRILRALADAIELVEGNRQR</sequence>
<dbReference type="EMBL" id="BAAAOF010000008">
    <property type="protein sequence ID" value="GAA1938183.1"/>
    <property type="molecule type" value="Genomic_DNA"/>
</dbReference>
<reference evidence="2" key="1">
    <citation type="journal article" date="2019" name="Int. J. Syst. Evol. Microbiol.">
        <title>The Global Catalogue of Microorganisms (GCM) 10K type strain sequencing project: providing services to taxonomists for standard genome sequencing and annotation.</title>
        <authorList>
            <consortium name="The Broad Institute Genomics Platform"/>
            <consortium name="The Broad Institute Genome Sequencing Center for Infectious Disease"/>
            <person name="Wu L."/>
            <person name="Ma J."/>
        </authorList>
    </citation>
    <scope>NUCLEOTIDE SEQUENCE [LARGE SCALE GENOMIC DNA]</scope>
    <source>
        <strain evidence="2">JCM 14900</strain>
    </source>
</reference>
<gene>
    <name evidence="1" type="ORF">GCM10009775_32830</name>
</gene>
<dbReference type="Proteomes" id="UP001501343">
    <property type="component" value="Unassembled WGS sequence"/>
</dbReference>
<evidence type="ECO:0000313" key="1">
    <source>
        <dbReference type="EMBL" id="GAA1938183.1"/>
    </source>
</evidence>
<name>A0ABP5B9X2_9MICO</name>